<comment type="caution">
    <text evidence="1">The sequence shown here is derived from an EMBL/GenBank/DDBJ whole genome shotgun (WGS) entry which is preliminary data.</text>
</comment>
<organism evidence="1 2">
    <name type="scientific">Hominisplanchenecus murintestinalis</name>
    <dbReference type="NCBI Taxonomy" id="2941517"/>
    <lineage>
        <taxon>Bacteria</taxon>
        <taxon>Bacillati</taxon>
        <taxon>Bacillota</taxon>
        <taxon>Clostridia</taxon>
        <taxon>Lachnospirales</taxon>
        <taxon>Lachnospiraceae</taxon>
        <taxon>Hominisplanchenecus</taxon>
    </lineage>
</organism>
<sequence length="136" mass="15487">MKKTGLLILLSCGMICGCSKEYIEMDILSSNNTTSGNWYELDIDVIADKDDVSDKEACSREIIQHILDNDFHSTRFSFDINGYPNNVSVDVFTSEKNAQKGKEAYSFEYVTEFNTENPDVQNNIKDNPGEFEVQYK</sequence>
<evidence type="ECO:0000313" key="1">
    <source>
        <dbReference type="EMBL" id="TGX97206.1"/>
    </source>
</evidence>
<dbReference type="Proteomes" id="UP000307720">
    <property type="component" value="Unassembled WGS sequence"/>
</dbReference>
<accession>A0AC61QWJ3</accession>
<name>A0AC61QWJ3_9FIRM</name>
<dbReference type="EMBL" id="SRZB01000036">
    <property type="protein sequence ID" value="TGX97206.1"/>
    <property type="molecule type" value="Genomic_DNA"/>
</dbReference>
<proteinExistence type="predicted"/>
<evidence type="ECO:0000313" key="2">
    <source>
        <dbReference type="Proteomes" id="UP000307720"/>
    </source>
</evidence>
<gene>
    <name evidence="1" type="ORF">E5357_13465</name>
</gene>
<keyword evidence="2" id="KW-1185">Reference proteome</keyword>
<reference evidence="1" key="1">
    <citation type="submission" date="2019-04" db="EMBL/GenBank/DDBJ databases">
        <title>Microbes associate with the intestines of laboratory mice.</title>
        <authorList>
            <person name="Navarre W."/>
            <person name="Wong E."/>
            <person name="Huang K."/>
            <person name="Tropini C."/>
            <person name="Ng K."/>
            <person name="Yu B."/>
        </authorList>
    </citation>
    <scope>NUCLEOTIDE SEQUENCE</scope>
    <source>
        <strain evidence="1">NM72_1-8</strain>
    </source>
</reference>
<protein>
    <submittedName>
        <fullName evidence="1">Uncharacterized protein</fullName>
    </submittedName>
</protein>